<dbReference type="SMART" id="SM00175">
    <property type="entry name" value="RAB"/>
    <property type="match status" value="1"/>
</dbReference>
<evidence type="ECO:0000256" key="9">
    <source>
        <dbReference type="ARBA" id="ARBA00023288"/>
    </source>
</evidence>
<dbReference type="GO" id="GO:0006364">
    <property type="term" value="P:rRNA processing"/>
    <property type="evidence" value="ECO:0007669"/>
    <property type="project" value="InterPro"/>
</dbReference>
<keyword evidence="8" id="KW-0539">Nucleus</keyword>
<organism evidence="13 14">
    <name type="scientific">Daldinia eschscholtzii</name>
    <dbReference type="NCBI Taxonomy" id="292717"/>
    <lineage>
        <taxon>Eukaryota</taxon>
        <taxon>Fungi</taxon>
        <taxon>Dikarya</taxon>
        <taxon>Ascomycota</taxon>
        <taxon>Pezizomycotina</taxon>
        <taxon>Sordariomycetes</taxon>
        <taxon>Xylariomycetidae</taxon>
        <taxon>Xylariales</taxon>
        <taxon>Hypoxylaceae</taxon>
        <taxon>Daldinia</taxon>
    </lineage>
</organism>
<dbReference type="FunFam" id="3.40.50.300:FF:000085">
    <property type="entry name" value="Putative ras-related protein rab-11a"/>
    <property type="match status" value="1"/>
</dbReference>
<dbReference type="GO" id="GO:0003924">
    <property type="term" value="F:GTPase activity"/>
    <property type="evidence" value="ECO:0007669"/>
    <property type="project" value="InterPro"/>
</dbReference>
<protein>
    <recommendedName>
        <fullName evidence="12">Brix domain-containing protein</fullName>
    </recommendedName>
</protein>
<keyword evidence="10" id="KW-0636">Prenylation</keyword>
<keyword evidence="7" id="KW-0472">Membrane</keyword>
<dbReference type="Pfam" id="PF00071">
    <property type="entry name" value="Ras"/>
    <property type="match status" value="1"/>
</dbReference>
<dbReference type="SUPFAM" id="SSF52540">
    <property type="entry name" value="P-loop containing nucleoside triphosphate hydrolases"/>
    <property type="match status" value="1"/>
</dbReference>
<feature type="domain" description="Brix" evidence="12">
    <location>
        <begin position="215"/>
        <end position="428"/>
    </location>
</feature>
<evidence type="ECO:0000256" key="6">
    <source>
        <dbReference type="ARBA" id="ARBA00023134"/>
    </source>
</evidence>
<evidence type="ECO:0000256" key="8">
    <source>
        <dbReference type="ARBA" id="ARBA00023242"/>
    </source>
</evidence>
<evidence type="ECO:0000259" key="12">
    <source>
        <dbReference type="PROSITE" id="PS50833"/>
    </source>
</evidence>
<evidence type="ECO:0000256" key="5">
    <source>
        <dbReference type="ARBA" id="ARBA00022741"/>
    </source>
</evidence>
<dbReference type="PROSITE" id="PS51420">
    <property type="entry name" value="RHO"/>
    <property type="match status" value="1"/>
</dbReference>
<dbReference type="PANTHER" id="PTHR13634:SF0">
    <property type="entry name" value="RIBOSOME BIOGENESIS PROTEIN BRX1 HOMOLOG"/>
    <property type="match status" value="1"/>
</dbReference>
<dbReference type="InterPro" id="IPR027417">
    <property type="entry name" value="P-loop_NTPase"/>
</dbReference>
<dbReference type="PRINTS" id="PR00449">
    <property type="entry name" value="RASTRNSFRMNG"/>
</dbReference>
<keyword evidence="4" id="KW-0690">Ribosome biogenesis</keyword>
<dbReference type="EMBL" id="JBANMG010000003">
    <property type="protein sequence ID" value="KAK6955008.1"/>
    <property type="molecule type" value="Genomic_DNA"/>
</dbReference>
<comment type="caution">
    <text evidence="13">The sequence shown here is derived from an EMBL/GenBank/DDBJ whole genome shotgun (WGS) entry which is preliminary data.</text>
</comment>
<evidence type="ECO:0000313" key="14">
    <source>
        <dbReference type="Proteomes" id="UP001369815"/>
    </source>
</evidence>
<dbReference type="NCBIfam" id="TIGR00231">
    <property type="entry name" value="small_GTP"/>
    <property type="match status" value="1"/>
</dbReference>
<name>A0AAX6MQU1_9PEZI</name>
<dbReference type="PROSITE" id="PS51419">
    <property type="entry name" value="RAB"/>
    <property type="match status" value="1"/>
</dbReference>
<dbReference type="InterPro" id="IPR007109">
    <property type="entry name" value="Brix"/>
</dbReference>
<keyword evidence="9" id="KW-0449">Lipoprotein</keyword>
<dbReference type="InterPro" id="IPR005225">
    <property type="entry name" value="Small_GTP-bd"/>
</dbReference>
<proteinExistence type="inferred from homology"/>
<dbReference type="Pfam" id="PF04427">
    <property type="entry name" value="Brix"/>
    <property type="match status" value="1"/>
</dbReference>
<sequence length="495" mass="55148">MANDEYDFLFKVVLIGDSGVGKSNLLSRFTRNEFNLDSKSTIGVEFATRSIQVDSKTIKAQIWDTAGQERYRAITSAYYRGAVGALLVYDISKHQTYENVTRWLKELRDHADANIVIMLVGNKSDLRHLRAVPTEEAKSFASMSIIQSIGDVQAANPKPLGENHLSFIETSALDASNVELAFQNILTEIYRIVSSKALDSGEGAQAPMAGTNISLSKSPDDAAKQGGKHRHLLNDLAAMLPHGRKDAKLDTKSKLYQLNELAELYNCNNVLFFEARKGKDLYVWLSKVPNGPTVKMHLQNLHTMEELHFTGNCLKGSRPILSFDAAFDKEPYLKVIKELFLHTFGVPQGARKSKPFIDRVMGFTFADGKIWVRNYEVKESEAPKVQDGEMEVDSKPSKGRNKELDVSLVEIGPRFVLTPIVIQEGSFGGPIIYENKEFVSPNQVRADLRRRQAGKHNARAEQHVERLAKKGDLGLRTNGGKPAPVDALDTKELFA</sequence>
<dbReference type="SUPFAM" id="SSF52954">
    <property type="entry name" value="Class II aaRS ABD-related"/>
    <property type="match status" value="1"/>
</dbReference>
<dbReference type="GO" id="GO:0005730">
    <property type="term" value="C:nucleolus"/>
    <property type="evidence" value="ECO:0007669"/>
    <property type="project" value="UniProtKB-SubCell"/>
</dbReference>
<dbReference type="GO" id="GO:0000027">
    <property type="term" value="P:ribosomal large subunit assembly"/>
    <property type="evidence" value="ECO:0007669"/>
    <property type="project" value="TreeGrafter"/>
</dbReference>
<evidence type="ECO:0000256" key="3">
    <source>
        <dbReference type="ARBA" id="ARBA00006369"/>
    </source>
</evidence>
<keyword evidence="6" id="KW-0342">GTP-binding</keyword>
<dbReference type="SMART" id="SM00174">
    <property type="entry name" value="RHO"/>
    <property type="match status" value="1"/>
</dbReference>
<evidence type="ECO:0000256" key="7">
    <source>
        <dbReference type="ARBA" id="ARBA00023136"/>
    </source>
</evidence>
<dbReference type="GO" id="GO:0019843">
    <property type="term" value="F:rRNA binding"/>
    <property type="evidence" value="ECO:0007669"/>
    <property type="project" value="InterPro"/>
</dbReference>
<comment type="similarity">
    <text evidence="2">Belongs to the small GTPase superfamily. Rab family.</text>
</comment>
<evidence type="ECO:0000256" key="4">
    <source>
        <dbReference type="ARBA" id="ARBA00022517"/>
    </source>
</evidence>
<dbReference type="GO" id="GO:0012505">
    <property type="term" value="C:endomembrane system"/>
    <property type="evidence" value="ECO:0007669"/>
    <property type="project" value="UniProtKB-SubCell"/>
</dbReference>
<dbReference type="SMART" id="SM00173">
    <property type="entry name" value="RAS"/>
    <property type="match status" value="1"/>
</dbReference>
<reference evidence="13 14" key="1">
    <citation type="journal article" date="2024" name="Front Chem Biol">
        <title>Unveiling the potential of Daldinia eschscholtzii MFLUCC 19-0629 through bioactivity and bioinformatics studies for enhanced sustainable agriculture production.</title>
        <authorList>
            <person name="Brooks S."/>
            <person name="Weaver J.A."/>
            <person name="Klomchit A."/>
            <person name="Alharthi S.A."/>
            <person name="Onlamun T."/>
            <person name="Nurani R."/>
            <person name="Vong T.K."/>
            <person name="Alberti F."/>
            <person name="Greco C."/>
        </authorList>
    </citation>
    <scope>NUCLEOTIDE SEQUENCE [LARGE SCALE GENOMIC DNA]</scope>
    <source>
        <strain evidence="13">MFLUCC 19-0629</strain>
    </source>
</reference>
<comment type="similarity">
    <text evidence="3">Belongs to the BRX1 family.</text>
</comment>
<keyword evidence="5" id="KW-0547">Nucleotide-binding</keyword>
<keyword evidence="14" id="KW-1185">Reference proteome</keyword>
<evidence type="ECO:0000313" key="13">
    <source>
        <dbReference type="EMBL" id="KAK6955008.1"/>
    </source>
</evidence>
<gene>
    <name evidence="13" type="ORF">Daesc_002638</name>
</gene>
<dbReference type="GO" id="GO:0005525">
    <property type="term" value="F:GTP binding"/>
    <property type="evidence" value="ECO:0007669"/>
    <property type="project" value="UniProtKB-KW"/>
</dbReference>
<dbReference type="SMART" id="SM00879">
    <property type="entry name" value="Brix"/>
    <property type="match status" value="1"/>
</dbReference>
<dbReference type="GO" id="GO:0031410">
    <property type="term" value="C:cytoplasmic vesicle"/>
    <property type="evidence" value="ECO:0007669"/>
    <property type="project" value="UniProtKB-ARBA"/>
</dbReference>
<dbReference type="InterPro" id="IPR026532">
    <property type="entry name" value="BRX1"/>
</dbReference>
<evidence type="ECO:0000256" key="1">
    <source>
        <dbReference type="ARBA" id="ARBA00004604"/>
    </source>
</evidence>
<dbReference type="PROSITE" id="PS51421">
    <property type="entry name" value="RAS"/>
    <property type="match status" value="1"/>
</dbReference>
<dbReference type="AlphaFoldDB" id="A0AAX6MQU1"/>
<accession>A0AAX6MQU1</accession>
<dbReference type="PANTHER" id="PTHR13634">
    <property type="entry name" value="RIBOSOME BIOGENESIS PROTEIN BRIX"/>
    <property type="match status" value="1"/>
</dbReference>
<dbReference type="InterPro" id="IPR001806">
    <property type="entry name" value="Small_GTPase"/>
</dbReference>
<evidence type="ECO:0000256" key="11">
    <source>
        <dbReference type="ARBA" id="ARBA00037868"/>
    </source>
</evidence>
<evidence type="ECO:0000256" key="2">
    <source>
        <dbReference type="ARBA" id="ARBA00006270"/>
    </source>
</evidence>
<comment type="subcellular location">
    <subcellularLocation>
        <location evidence="11">Endomembrane system</location>
        <topology evidence="11">Lipid-anchor</topology>
    </subcellularLocation>
    <subcellularLocation>
        <location evidence="1">Nucleus</location>
        <location evidence="1">Nucleolus</location>
    </subcellularLocation>
</comment>
<dbReference type="Proteomes" id="UP001369815">
    <property type="component" value="Unassembled WGS sequence"/>
</dbReference>
<dbReference type="SMART" id="SM00176">
    <property type="entry name" value="RAN"/>
    <property type="match status" value="1"/>
</dbReference>
<dbReference type="CDD" id="cd01868">
    <property type="entry name" value="Rab11_like"/>
    <property type="match status" value="1"/>
</dbReference>
<evidence type="ECO:0000256" key="10">
    <source>
        <dbReference type="ARBA" id="ARBA00023289"/>
    </source>
</evidence>
<dbReference type="PROSITE" id="PS50833">
    <property type="entry name" value="BRIX"/>
    <property type="match status" value="1"/>
</dbReference>
<dbReference type="Gene3D" id="3.40.50.300">
    <property type="entry name" value="P-loop containing nucleotide triphosphate hydrolases"/>
    <property type="match status" value="1"/>
</dbReference>